<proteinExistence type="predicted"/>
<organism evidence="2 3">
    <name type="scientific">Tagetes erecta</name>
    <name type="common">African marigold</name>
    <dbReference type="NCBI Taxonomy" id="13708"/>
    <lineage>
        <taxon>Eukaryota</taxon>
        <taxon>Viridiplantae</taxon>
        <taxon>Streptophyta</taxon>
        <taxon>Embryophyta</taxon>
        <taxon>Tracheophyta</taxon>
        <taxon>Spermatophyta</taxon>
        <taxon>Magnoliopsida</taxon>
        <taxon>eudicotyledons</taxon>
        <taxon>Gunneridae</taxon>
        <taxon>Pentapetalae</taxon>
        <taxon>asterids</taxon>
        <taxon>campanulids</taxon>
        <taxon>Asterales</taxon>
        <taxon>Asteraceae</taxon>
        <taxon>Asteroideae</taxon>
        <taxon>Heliantheae alliance</taxon>
        <taxon>Tageteae</taxon>
        <taxon>Tagetes</taxon>
    </lineage>
</organism>
<evidence type="ECO:0000256" key="1">
    <source>
        <dbReference type="SAM" id="MobiDB-lite"/>
    </source>
</evidence>
<protein>
    <submittedName>
        <fullName evidence="2">Uncharacterized protein</fullName>
    </submittedName>
</protein>
<evidence type="ECO:0000313" key="2">
    <source>
        <dbReference type="EMBL" id="KAK1406846.1"/>
    </source>
</evidence>
<feature type="region of interest" description="Disordered" evidence="1">
    <location>
        <begin position="32"/>
        <end position="99"/>
    </location>
</feature>
<dbReference type="Proteomes" id="UP001229421">
    <property type="component" value="Unassembled WGS sequence"/>
</dbReference>
<name>A0AAD8NG87_TARER</name>
<evidence type="ECO:0000313" key="3">
    <source>
        <dbReference type="Proteomes" id="UP001229421"/>
    </source>
</evidence>
<dbReference type="EMBL" id="JAUHHV010000011">
    <property type="protein sequence ID" value="KAK1406846.1"/>
    <property type="molecule type" value="Genomic_DNA"/>
</dbReference>
<dbReference type="AlphaFoldDB" id="A0AAD8NG87"/>
<reference evidence="2" key="1">
    <citation type="journal article" date="2023" name="bioRxiv">
        <title>Improved chromosome-level genome assembly for marigold (Tagetes erecta).</title>
        <authorList>
            <person name="Jiang F."/>
            <person name="Yuan L."/>
            <person name="Wang S."/>
            <person name="Wang H."/>
            <person name="Xu D."/>
            <person name="Wang A."/>
            <person name="Fan W."/>
        </authorList>
    </citation>
    <scope>NUCLEOTIDE SEQUENCE</scope>
    <source>
        <strain evidence="2">WSJ</strain>
        <tissue evidence="2">Leaf</tissue>
    </source>
</reference>
<gene>
    <name evidence="2" type="ORF">QVD17_38454</name>
</gene>
<sequence>MNNKSRRANCSNHVQIELMGVRAGGVVLRGEDEKGEKGCSLTRTGYRLGGDENKTRRKQGDKERQGPPLLRRGAGEVVPRSPPRSPLRLPLGWREWKIP</sequence>
<keyword evidence="3" id="KW-1185">Reference proteome</keyword>
<accession>A0AAD8NG87</accession>
<feature type="compositionally biased region" description="Basic and acidic residues" evidence="1">
    <location>
        <begin position="49"/>
        <end position="65"/>
    </location>
</feature>
<comment type="caution">
    <text evidence="2">The sequence shown here is derived from an EMBL/GenBank/DDBJ whole genome shotgun (WGS) entry which is preliminary data.</text>
</comment>